<sequence length="102" mass="12094">MVDEKSNGNKLNVEWFRIITPVIVTLNLFMLSSINSRVIDINQKLFHHLTNAELHYPRSIVVTQSEFIEHKRSIYLTMTNMEKNLDRFEKNIKDYISRAVNK</sequence>
<feature type="transmembrane region" description="Helical" evidence="1">
    <location>
        <begin position="15"/>
        <end position="34"/>
    </location>
</feature>
<keyword evidence="1" id="KW-1133">Transmembrane helix</keyword>
<evidence type="ECO:0000313" key="2">
    <source>
        <dbReference type="EMBL" id="QJA67200.1"/>
    </source>
</evidence>
<evidence type="ECO:0000313" key="3">
    <source>
        <dbReference type="EMBL" id="QJA79396.1"/>
    </source>
</evidence>
<evidence type="ECO:0000256" key="1">
    <source>
        <dbReference type="SAM" id="Phobius"/>
    </source>
</evidence>
<dbReference type="EMBL" id="MT141567">
    <property type="protein sequence ID" value="QJA67200.1"/>
    <property type="molecule type" value="Genomic_DNA"/>
</dbReference>
<organism evidence="2">
    <name type="scientific">viral metagenome</name>
    <dbReference type="NCBI Taxonomy" id="1070528"/>
    <lineage>
        <taxon>unclassified sequences</taxon>
        <taxon>metagenomes</taxon>
        <taxon>organismal metagenomes</taxon>
    </lineage>
</organism>
<proteinExistence type="predicted"/>
<protein>
    <submittedName>
        <fullName evidence="2">Uncharacterized protein</fullName>
    </submittedName>
</protein>
<name>A0A6M3JBC4_9ZZZZ</name>
<accession>A0A6M3JBC4</accession>
<dbReference type="EMBL" id="MT142379">
    <property type="protein sequence ID" value="QJA79396.1"/>
    <property type="molecule type" value="Genomic_DNA"/>
</dbReference>
<reference evidence="2" key="1">
    <citation type="submission" date="2020-03" db="EMBL/GenBank/DDBJ databases">
        <title>The deep terrestrial virosphere.</title>
        <authorList>
            <person name="Holmfeldt K."/>
            <person name="Nilsson E."/>
            <person name="Simone D."/>
            <person name="Lopez-Fernandez M."/>
            <person name="Wu X."/>
            <person name="de Brujin I."/>
            <person name="Lundin D."/>
            <person name="Andersson A."/>
            <person name="Bertilsson S."/>
            <person name="Dopson M."/>
        </authorList>
    </citation>
    <scope>NUCLEOTIDE SEQUENCE</scope>
    <source>
        <strain evidence="3">MM415A00901</strain>
        <strain evidence="2">MM415B00267</strain>
    </source>
</reference>
<keyword evidence="1" id="KW-0472">Membrane</keyword>
<keyword evidence="1" id="KW-0812">Transmembrane</keyword>
<gene>
    <name evidence="3" type="ORF">MM415A00901_0019</name>
    <name evidence="2" type="ORF">MM415B00267_0026</name>
</gene>
<dbReference type="AlphaFoldDB" id="A0A6M3JBC4"/>